<protein>
    <submittedName>
        <fullName evidence="2">Uncharacterized protein</fullName>
    </submittedName>
</protein>
<name>A0A448WKU0_9PLAT</name>
<feature type="signal peptide" evidence="1">
    <location>
        <begin position="1"/>
        <end position="15"/>
    </location>
</feature>
<keyword evidence="3" id="KW-1185">Reference proteome</keyword>
<dbReference type="EMBL" id="CAAALY010020444">
    <property type="protein sequence ID" value="VEL14232.1"/>
    <property type="molecule type" value="Genomic_DNA"/>
</dbReference>
<dbReference type="Proteomes" id="UP000784294">
    <property type="component" value="Unassembled WGS sequence"/>
</dbReference>
<keyword evidence="1" id="KW-0732">Signal</keyword>
<gene>
    <name evidence="2" type="ORF">PXEA_LOCUS7672</name>
</gene>
<organism evidence="2 3">
    <name type="scientific">Protopolystoma xenopodis</name>
    <dbReference type="NCBI Taxonomy" id="117903"/>
    <lineage>
        <taxon>Eukaryota</taxon>
        <taxon>Metazoa</taxon>
        <taxon>Spiralia</taxon>
        <taxon>Lophotrochozoa</taxon>
        <taxon>Platyhelminthes</taxon>
        <taxon>Monogenea</taxon>
        <taxon>Polyopisthocotylea</taxon>
        <taxon>Polystomatidea</taxon>
        <taxon>Polystomatidae</taxon>
        <taxon>Protopolystoma</taxon>
    </lineage>
</organism>
<sequence length="103" mass="10961">MLTALALLLVQSVIELPDGKILGSNVGGSGGSRSSNGQVGDWIRGAPALGMSSLDSTVGTGGPNNRSRIDDEVVIITSYQNAMRTAHTFLLVFLRKYVFFFDI</sequence>
<proteinExistence type="predicted"/>
<reference evidence="2" key="1">
    <citation type="submission" date="2018-11" db="EMBL/GenBank/DDBJ databases">
        <authorList>
            <consortium name="Pathogen Informatics"/>
        </authorList>
    </citation>
    <scope>NUCLEOTIDE SEQUENCE</scope>
</reference>
<evidence type="ECO:0000256" key="1">
    <source>
        <dbReference type="SAM" id="SignalP"/>
    </source>
</evidence>
<evidence type="ECO:0000313" key="3">
    <source>
        <dbReference type="Proteomes" id="UP000784294"/>
    </source>
</evidence>
<evidence type="ECO:0000313" key="2">
    <source>
        <dbReference type="EMBL" id="VEL14232.1"/>
    </source>
</evidence>
<accession>A0A448WKU0</accession>
<feature type="chain" id="PRO_5019202392" evidence="1">
    <location>
        <begin position="16"/>
        <end position="103"/>
    </location>
</feature>
<comment type="caution">
    <text evidence="2">The sequence shown here is derived from an EMBL/GenBank/DDBJ whole genome shotgun (WGS) entry which is preliminary data.</text>
</comment>
<dbReference type="AlphaFoldDB" id="A0A448WKU0"/>